<evidence type="ECO:0000313" key="2">
    <source>
        <dbReference type="EMBL" id="JAG14158.1"/>
    </source>
</evidence>
<accession>A0A0A9Z8M3</accession>
<feature type="region of interest" description="Disordered" evidence="1">
    <location>
        <begin position="123"/>
        <end position="162"/>
    </location>
</feature>
<feature type="compositionally biased region" description="Basic and acidic residues" evidence="1">
    <location>
        <begin position="283"/>
        <end position="295"/>
    </location>
</feature>
<sequence length="295" mass="34008">MHMSNVRTKMLLYFMLLKEISNMHWNISKLYWMCVILMIIFLENFTGGFGTSKMVHTVEAAYNVALYVMSSEYEHENEGLASLCNTIRGKIEEVFDVNDFKNTGRSTSKQYVEWLRQKQTRMGRSRDDGPCVSNESRMSNYRSDRCAGDEQSRDRVSTYQNHSVTSEFRDGRVSDVKNHVVGFGSDSRRNTVSDDRYSENGGTSARRAQHMSNYFGKFEGATGNTSVDFPKPRTTQPQSDGMYHGYNQQNNSYKPSISENWRSRDGANGWTPRNTSTQTSSRRPADLSRNWRERD</sequence>
<feature type="compositionally biased region" description="Basic and acidic residues" evidence="1">
    <location>
        <begin position="142"/>
        <end position="156"/>
    </location>
</feature>
<dbReference type="EMBL" id="GBHO01002805">
    <property type="protein sequence ID" value="JAG40799.1"/>
    <property type="molecule type" value="Transcribed_RNA"/>
</dbReference>
<dbReference type="AlphaFoldDB" id="A0A0A9Z8M3"/>
<dbReference type="EMBL" id="GBHO01002808">
    <property type="protein sequence ID" value="JAG40796.1"/>
    <property type="molecule type" value="Transcribed_RNA"/>
</dbReference>
<feature type="compositionally biased region" description="Polar residues" evidence="1">
    <location>
        <begin position="246"/>
        <end position="260"/>
    </location>
</feature>
<feature type="compositionally biased region" description="Polar residues" evidence="1">
    <location>
        <begin position="271"/>
        <end position="282"/>
    </location>
</feature>
<feature type="region of interest" description="Disordered" evidence="1">
    <location>
        <begin position="181"/>
        <end position="295"/>
    </location>
</feature>
<dbReference type="EMBL" id="GBHO01029446">
    <property type="protein sequence ID" value="JAG14158.1"/>
    <property type="molecule type" value="Transcribed_RNA"/>
</dbReference>
<protein>
    <submittedName>
        <fullName evidence="5">GPI inositol-deacylase</fullName>
    </submittedName>
</protein>
<evidence type="ECO:0000313" key="3">
    <source>
        <dbReference type="EMBL" id="JAG23584.1"/>
    </source>
</evidence>
<feature type="compositionally biased region" description="Basic and acidic residues" evidence="1">
    <location>
        <begin position="186"/>
        <end position="198"/>
    </location>
</feature>
<dbReference type="EMBL" id="GBHO01020020">
    <property type="protein sequence ID" value="JAG23584.1"/>
    <property type="molecule type" value="Transcribed_RNA"/>
</dbReference>
<evidence type="ECO:0000313" key="4">
    <source>
        <dbReference type="EMBL" id="JAG40796.1"/>
    </source>
</evidence>
<reference evidence="5" key="1">
    <citation type="journal article" date="2014" name="PLoS ONE">
        <title>Transcriptome-Based Identification of ABC Transporters in the Western Tarnished Plant Bug Lygus hesperus.</title>
        <authorList>
            <person name="Hull J.J."/>
            <person name="Chaney K."/>
            <person name="Geib S.M."/>
            <person name="Fabrick J.A."/>
            <person name="Brent C.S."/>
            <person name="Walsh D."/>
            <person name="Lavine L.C."/>
        </authorList>
    </citation>
    <scope>NUCLEOTIDE SEQUENCE</scope>
</reference>
<name>A0A0A9Z8M3_LYGHE</name>
<gene>
    <name evidence="5" type="primary">bst1_3</name>
    <name evidence="4" type="synonym">bst1_0</name>
    <name evidence="2" type="synonym">bst1_1</name>
    <name evidence="3" type="synonym">bst1_2</name>
    <name evidence="3" type="ORF">CM83_87531</name>
    <name evidence="2" type="ORF">CM83_87540</name>
    <name evidence="5" type="ORF">CM83_87554</name>
    <name evidence="4" type="ORF">CM83_87559</name>
</gene>
<feature type="compositionally biased region" description="Polar residues" evidence="1">
    <location>
        <begin position="222"/>
        <end position="239"/>
    </location>
</feature>
<proteinExistence type="predicted"/>
<evidence type="ECO:0000313" key="5">
    <source>
        <dbReference type="EMBL" id="JAG40799.1"/>
    </source>
</evidence>
<evidence type="ECO:0000256" key="1">
    <source>
        <dbReference type="SAM" id="MobiDB-lite"/>
    </source>
</evidence>
<organism evidence="5">
    <name type="scientific">Lygus hesperus</name>
    <name type="common">Western plant bug</name>
    <dbReference type="NCBI Taxonomy" id="30085"/>
    <lineage>
        <taxon>Eukaryota</taxon>
        <taxon>Metazoa</taxon>
        <taxon>Ecdysozoa</taxon>
        <taxon>Arthropoda</taxon>
        <taxon>Hexapoda</taxon>
        <taxon>Insecta</taxon>
        <taxon>Pterygota</taxon>
        <taxon>Neoptera</taxon>
        <taxon>Paraneoptera</taxon>
        <taxon>Hemiptera</taxon>
        <taxon>Heteroptera</taxon>
        <taxon>Panheteroptera</taxon>
        <taxon>Cimicomorpha</taxon>
        <taxon>Miridae</taxon>
        <taxon>Mirini</taxon>
        <taxon>Lygus</taxon>
    </lineage>
</organism>
<reference evidence="5" key="2">
    <citation type="submission" date="2014-07" db="EMBL/GenBank/DDBJ databases">
        <authorList>
            <person name="Hull J."/>
        </authorList>
    </citation>
    <scope>NUCLEOTIDE SEQUENCE</scope>
</reference>